<evidence type="ECO:0000256" key="11">
    <source>
        <dbReference type="PIRNR" id="PIRNR037219"/>
    </source>
</evidence>
<dbReference type="InterPro" id="IPR050607">
    <property type="entry name" value="NOS"/>
</dbReference>
<keyword evidence="7 11" id="KW-0479">Metal-binding</keyword>
<evidence type="ECO:0000256" key="12">
    <source>
        <dbReference type="SAM" id="MobiDB-lite"/>
    </source>
</evidence>
<dbReference type="InterPro" id="IPR044940">
    <property type="entry name" value="NOS_dom_2"/>
</dbReference>
<reference evidence="14" key="1">
    <citation type="submission" date="2022-10" db="EMBL/GenBank/DDBJ databases">
        <title>The complete genomes of actinobacterial strains from the NBC collection.</title>
        <authorList>
            <person name="Joergensen T.S."/>
            <person name="Alvarez Arevalo M."/>
            <person name="Sterndorff E.B."/>
            <person name="Faurdal D."/>
            <person name="Vuksanovic O."/>
            <person name="Mourched A.-S."/>
            <person name="Charusanti P."/>
            <person name="Shaw S."/>
            <person name="Blin K."/>
            <person name="Weber T."/>
        </authorList>
    </citation>
    <scope>NUCLEOTIDE SEQUENCE</scope>
    <source>
        <strain evidence="14">NBC_00222</strain>
    </source>
</reference>
<dbReference type="PROSITE" id="PS60001">
    <property type="entry name" value="NOS"/>
    <property type="match status" value="1"/>
</dbReference>
<evidence type="ECO:0000256" key="4">
    <source>
        <dbReference type="ARBA" id="ARBA00012735"/>
    </source>
</evidence>
<evidence type="ECO:0000256" key="8">
    <source>
        <dbReference type="ARBA" id="ARBA00023002"/>
    </source>
</evidence>
<comment type="subunit">
    <text evidence="11">Homodimer.</text>
</comment>
<dbReference type="InterPro" id="IPR004030">
    <property type="entry name" value="NOS_N"/>
</dbReference>
<feature type="region of interest" description="Disordered" evidence="12">
    <location>
        <begin position="1"/>
        <end position="58"/>
    </location>
</feature>
<keyword evidence="15" id="KW-1185">Reference proteome</keyword>
<comment type="similarity">
    <text evidence="3 11">Belongs to the NOS family. Bacterial NOS oxygenase subfamily.</text>
</comment>
<keyword evidence="6 11" id="KW-0349">Heme</keyword>
<evidence type="ECO:0000256" key="10">
    <source>
        <dbReference type="ARBA" id="ARBA00048713"/>
    </source>
</evidence>
<dbReference type="Gene3D" id="3.90.1230.10">
    <property type="entry name" value="Nitric Oxide Synthase, Chain A, domain 3"/>
    <property type="match status" value="1"/>
</dbReference>
<evidence type="ECO:0000256" key="3">
    <source>
        <dbReference type="ARBA" id="ARBA00005411"/>
    </source>
</evidence>
<evidence type="ECO:0000256" key="2">
    <source>
        <dbReference type="ARBA" id="ARBA00002642"/>
    </source>
</evidence>
<dbReference type="PIRSF" id="PIRSF037219">
    <property type="entry name" value="NOS_oxygenase"/>
    <property type="match status" value="1"/>
</dbReference>
<evidence type="ECO:0000256" key="9">
    <source>
        <dbReference type="ARBA" id="ARBA00023004"/>
    </source>
</evidence>
<dbReference type="Gene3D" id="3.90.440.10">
    <property type="entry name" value="Nitric Oxide Synthase,Heme Domain,Chain A domain 2"/>
    <property type="match status" value="1"/>
</dbReference>
<keyword evidence="8 11" id="KW-0560">Oxidoreductase</keyword>
<proteinExistence type="inferred from homology"/>
<dbReference type="EC" id="1.14.14.47" evidence="4 11"/>
<dbReference type="Gene3D" id="3.90.340.10">
    <property type="entry name" value="Nitric Oxide Synthase, Chain A, domain 1"/>
    <property type="match status" value="1"/>
</dbReference>
<dbReference type="RefSeq" id="WP_328953904.1">
    <property type="nucleotide sequence ID" value="NZ_CP108110.1"/>
</dbReference>
<evidence type="ECO:0000256" key="5">
    <source>
        <dbReference type="ARBA" id="ARBA00018859"/>
    </source>
</evidence>
<dbReference type="Proteomes" id="UP001432222">
    <property type="component" value="Chromosome"/>
</dbReference>
<dbReference type="PANTHER" id="PTHR43410">
    <property type="entry name" value="NITRIC OXIDE SYNTHASE OXYGENASE"/>
    <property type="match status" value="1"/>
</dbReference>
<evidence type="ECO:0000256" key="1">
    <source>
        <dbReference type="ARBA" id="ARBA00001971"/>
    </source>
</evidence>
<evidence type="ECO:0000313" key="15">
    <source>
        <dbReference type="Proteomes" id="UP001432222"/>
    </source>
</evidence>
<name>A0ABZ1TY45_9ACTN</name>
<dbReference type="InterPro" id="IPR036119">
    <property type="entry name" value="NOS_N_sf"/>
</dbReference>
<evidence type="ECO:0000313" key="14">
    <source>
        <dbReference type="EMBL" id="WUQ82861.1"/>
    </source>
</evidence>
<comment type="cofactor">
    <cofactor evidence="1 11">
        <name>heme</name>
        <dbReference type="ChEBI" id="CHEBI:30413"/>
    </cofactor>
</comment>
<accession>A0ABZ1TY45</accession>
<comment type="function">
    <text evidence="2 11">Catalyzes the production of nitric oxide.</text>
</comment>
<dbReference type="InterPro" id="IPR044943">
    <property type="entry name" value="NOS_dom_1"/>
</dbReference>
<protein>
    <recommendedName>
        <fullName evidence="5 11">Nitric oxide synthase oxygenase</fullName>
        <ecNumber evidence="4 11">1.14.14.47</ecNumber>
    </recommendedName>
</protein>
<dbReference type="PANTHER" id="PTHR43410:SF1">
    <property type="entry name" value="NITRIC OXIDE SYNTHASE"/>
    <property type="match status" value="1"/>
</dbReference>
<gene>
    <name evidence="14" type="ORF">OHA16_07665</name>
</gene>
<dbReference type="InterPro" id="IPR044944">
    <property type="entry name" value="NOS_dom_3"/>
</dbReference>
<dbReference type="Pfam" id="PF02898">
    <property type="entry name" value="NO_synthase"/>
    <property type="match status" value="1"/>
</dbReference>
<dbReference type="EMBL" id="CP108110">
    <property type="protein sequence ID" value="WUQ82861.1"/>
    <property type="molecule type" value="Genomic_DNA"/>
</dbReference>
<dbReference type="InterPro" id="IPR017142">
    <property type="entry name" value="Nitric_oxide_synthase_Oase-su"/>
</dbReference>
<organism evidence="14 15">
    <name type="scientific">Kitasatospora purpeofusca</name>
    <dbReference type="NCBI Taxonomy" id="67352"/>
    <lineage>
        <taxon>Bacteria</taxon>
        <taxon>Bacillati</taxon>
        <taxon>Actinomycetota</taxon>
        <taxon>Actinomycetes</taxon>
        <taxon>Kitasatosporales</taxon>
        <taxon>Streptomycetaceae</taxon>
        <taxon>Kitasatospora</taxon>
    </lineage>
</organism>
<sequence length="417" mass="46664">MSLIFDRLRTRSSRGPRRTTPAPVGACPYSHGHVHGHLVPEEPPGTAAPEPAADDDHFTDPRQAAEFVRQFHREQPAAGDAAARVRAVLDEIDRTGTYEHTPAELAHGARLAWRNAARCIGRLYWRSLVVRDLRHLSSADDIAAECFDHLRTATNGGRIRPVVSVFAPDRPGRPAARIVNQQLIRYAGHPGPDGGWTGDPAGAQLAARARDLGWKCGEEPFEVLPLLVQERPGERPEWYELPEDTTLEVRLSHPEHPWFAELGLRWYAVPAISDMTLEIGGVRYPTAPFNGWYMGTEIGARNLADADRYAMLATVAERLGLDTSHERTLWRDRALVELNVAVLHSFQEAGVTMADHHTESERFLKHIAQEQRLGRPTPADWSWIVPPVSGGLTPVYHRYYDPVDPELRPAFVAREPW</sequence>
<comment type="catalytic activity">
    <reaction evidence="10">
        <text>3 reduced [flavodoxin] + 2 L-arginine + 4 O2 = 3 oxidized [flavodoxin] + 2 L-citrulline + 2 nitric oxide + 4 H2O + 5 H(+)</text>
        <dbReference type="Rhea" id="RHEA:52324"/>
        <dbReference type="Rhea" id="RHEA-COMP:10622"/>
        <dbReference type="Rhea" id="RHEA-COMP:10623"/>
        <dbReference type="ChEBI" id="CHEBI:15377"/>
        <dbReference type="ChEBI" id="CHEBI:15378"/>
        <dbReference type="ChEBI" id="CHEBI:15379"/>
        <dbReference type="ChEBI" id="CHEBI:16480"/>
        <dbReference type="ChEBI" id="CHEBI:32682"/>
        <dbReference type="ChEBI" id="CHEBI:57618"/>
        <dbReference type="ChEBI" id="CHEBI:57743"/>
        <dbReference type="ChEBI" id="CHEBI:58210"/>
        <dbReference type="EC" id="1.14.14.47"/>
    </reaction>
</comment>
<evidence type="ECO:0000256" key="7">
    <source>
        <dbReference type="ARBA" id="ARBA00022723"/>
    </source>
</evidence>
<keyword evidence="9 11" id="KW-0408">Iron</keyword>
<evidence type="ECO:0000259" key="13">
    <source>
        <dbReference type="PROSITE" id="PS60001"/>
    </source>
</evidence>
<dbReference type="SUPFAM" id="SSF56512">
    <property type="entry name" value="Nitric oxide (NO) synthase oxygenase domain"/>
    <property type="match status" value="1"/>
</dbReference>
<comment type="miscellaneous">
    <text evidence="11">This protein is similar to the oxygenase domain of eukaryotic nitric oxide synthases but lacks the reductase domain which, in eukaryotes, is responsible for transfer of electrons to the ferric heme during nitric oxide synthesis.</text>
</comment>
<dbReference type="CDD" id="cd00575">
    <property type="entry name" value="NOS_oxygenase"/>
    <property type="match status" value="1"/>
</dbReference>
<evidence type="ECO:0000256" key="6">
    <source>
        <dbReference type="ARBA" id="ARBA00022617"/>
    </source>
</evidence>
<feature type="domain" description="Nitric oxide synthase (NOS)" evidence="13">
    <location>
        <begin position="118"/>
        <end position="125"/>
    </location>
</feature>